<dbReference type="GO" id="GO:0046872">
    <property type="term" value="F:metal ion binding"/>
    <property type="evidence" value="ECO:0007669"/>
    <property type="project" value="UniProtKB-KW"/>
</dbReference>
<evidence type="ECO:0000313" key="9">
    <source>
        <dbReference type="EMBL" id="MBA4631277.1"/>
    </source>
</evidence>
<evidence type="ECO:0000256" key="1">
    <source>
        <dbReference type="ARBA" id="ARBA00001947"/>
    </source>
</evidence>
<dbReference type="PANTHER" id="PTHR11774:SF4">
    <property type="entry name" value="GERANYLGERANYL TRANSFERASE TYPE-1 SUBUNIT BETA"/>
    <property type="match status" value="1"/>
</dbReference>
<protein>
    <submittedName>
        <fullName evidence="9">Protein geranylgeranyltransferase type I</fullName>
        <ecNumber evidence="9">2.5.1.59</ecNumber>
    </submittedName>
</protein>
<organism evidence="9">
    <name type="scientific">Opuntia streptacantha</name>
    <name type="common">Prickly pear cactus</name>
    <name type="synonym">Opuntia cardona</name>
    <dbReference type="NCBI Taxonomy" id="393608"/>
    <lineage>
        <taxon>Eukaryota</taxon>
        <taxon>Viridiplantae</taxon>
        <taxon>Streptophyta</taxon>
        <taxon>Embryophyta</taxon>
        <taxon>Tracheophyta</taxon>
        <taxon>Spermatophyta</taxon>
        <taxon>Magnoliopsida</taxon>
        <taxon>eudicotyledons</taxon>
        <taxon>Gunneridae</taxon>
        <taxon>Pentapetalae</taxon>
        <taxon>Caryophyllales</taxon>
        <taxon>Cactineae</taxon>
        <taxon>Cactaceae</taxon>
        <taxon>Opuntioideae</taxon>
        <taxon>Opuntia</taxon>
    </lineage>
</organism>
<dbReference type="EMBL" id="GISG01077114">
    <property type="protein sequence ID" value="MBA4631277.1"/>
    <property type="molecule type" value="Transcribed_RNA"/>
</dbReference>
<comment type="cofactor">
    <cofactor evidence="1">
        <name>Zn(2+)</name>
        <dbReference type="ChEBI" id="CHEBI:29105"/>
    </cofactor>
</comment>
<dbReference type="Gene3D" id="1.50.10.20">
    <property type="match status" value="1"/>
</dbReference>
<sequence length="320" mass="35691">MEEELSPEFSINSSFDRNRHIRFLDMMSNLLPSEYQPQEINHLTLAYFTLSSLDILGAFDRVDKEAVARWVLSFQVHPKHQDELSNGEFYGFLGSRSSQFPADINENLRRNSSHLASTYCALAILKIIGHDLSLIDSGSIVRSMRNLQQHDGSYMPIHIGAEADLRFVYCAAAISYMLDDWSGVDKEKAKEYILNCQSYDGGFGLCPGLESHGGATYCALASLRLMGFIEDDLLSKGTSVINIPMLLEWIVQRQTVGGGFQGRLNKPADTCYGFWVGGVLKILGGTKFIDKESLRDSLLTCQSQVSYDQIVHHPGEMKAG</sequence>
<dbReference type="SUPFAM" id="SSF48239">
    <property type="entry name" value="Terpenoid cyclases/Protein prenyltransferases"/>
    <property type="match status" value="1"/>
</dbReference>
<keyword evidence="3" id="KW-0637">Prenyltransferase</keyword>
<evidence type="ECO:0000256" key="4">
    <source>
        <dbReference type="ARBA" id="ARBA00022679"/>
    </source>
</evidence>
<evidence type="ECO:0000256" key="2">
    <source>
        <dbReference type="ARBA" id="ARBA00010497"/>
    </source>
</evidence>
<dbReference type="PANTHER" id="PTHR11774">
    <property type="entry name" value="GERANYLGERANYL TRANSFERASE TYPE BETA SUBUNIT"/>
    <property type="match status" value="1"/>
</dbReference>
<name>A0A7C8Z0Q3_OPUST</name>
<evidence type="ECO:0000256" key="5">
    <source>
        <dbReference type="ARBA" id="ARBA00022723"/>
    </source>
</evidence>
<reference evidence="9" key="2">
    <citation type="submission" date="2020-07" db="EMBL/GenBank/DDBJ databases">
        <authorList>
            <person name="Vera ALvarez R."/>
            <person name="Arias-Moreno D.M."/>
            <person name="Jimenez-Jacinto V."/>
            <person name="Jimenez-Bremont J.F."/>
            <person name="Swaminathan K."/>
            <person name="Moose S.P."/>
            <person name="Guerrero-Gonzalez M.L."/>
            <person name="Marino-Ramirez L."/>
            <person name="Landsman D."/>
            <person name="Rodriguez-Kessler M."/>
            <person name="Delgado-Sanchez P."/>
        </authorList>
    </citation>
    <scope>NUCLEOTIDE SEQUENCE</scope>
    <source>
        <tissue evidence="9">Cladode</tissue>
    </source>
</reference>
<keyword evidence="4 9" id="KW-0808">Transferase</keyword>
<proteinExistence type="inferred from homology"/>
<keyword evidence="6" id="KW-0677">Repeat</keyword>
<evidence type="ECO:0000259" key="8">
    <source>
        <dbReference type="Pfam" id="PF00432"/>
    </source>
</evidence>
<dbReference type="GO" id="GO:0005953">
    <property type="term" value="C:CAAX-protein geranylgeranyltransferase complex"/>
    <property type="evidence" value="ECO:0007669"/>
    <property type="project" value="TreeGrafter"/>
</dbReference>
<dbReference type="InterPro" id="IPR045089">
    <property type="entry name" value="PGGT1B-like"/>
</dbReference>
<comment type="similarity">
    <text evidence="2">Belongs to the protein prenyltransferase subunit beta family.</text>
</comment>
<evidence type="ECO:0000256" key="6">
    <source>
        <dbReference type="ARBA" id="ARBA00022737"/>
    </source>
</evidence>
<feature type="domain" description="Prenyltransferase alpha-alpha toroid" evidence="8">
    <location>
        <begin position="15"/>
        <end position="315"/>
    </location>
</feature>
<dbReference type="InterPro" id="IPR008930">
    <property type="entry name" value="Terpenoid_cyclase/PrenylTrfase"/>
</dbReference>
<dbReference type="AlphaFoldDB" id="A0A7C8Z0Q3"/>
<reference evidence="9" key="1">
    <citation type="journal article" date="2013" name="J. Plant Res.">
        <title>Effect of fungi and light on seed germination of three Opuntia species from semiarid lands of central Mexico.</title>
        <authorList>
            <person name="Delgado-Sanchez P."/>
            <person name="Jimenez-Bremont J.F."/>
            <person name="Guerrero-Gonzalez Mde L."/>
            <person name="Flores J."/>
        </authorList>
    </citation>
    <scope>NUCLEOTIDE SEQUENCE</scope>
    <source>
        <tissue evidence="9">Cladode</tissue>
    </source>
</reference>
<evidence type="ECO:0000256" key="3">
    <source>
        <dbReference type="ARBA" id="ARBA00022602"/>
    </source>
</evidence>
<keyword evidence="7" id="KW-0862">Zinc</keyword>
<dbReference type="InterPro" id="IPR001330">
    <property type="entry name" value="Prenyltrans"/>
</dbReference>
<keyword evidence="5" id="KW-0479">Metal-binding</keyword>
<dbReference type="EC" id="2.5.1.59" evidence="9"/>
<accession>A0A7C8Z0Q3</accession>
<dbReference type="GO" id="GO:0004662">
    <property type="term" value="F:CAAX-protein geranylgeranyltransferase activity"/>
    <property type="evidence" value="ECO:0007669"/>
    <property type="project" value="UniProtKB-EC"/>
</dbReference>
<evidence type="ECO:0000256" key="7">
    <source>
        <dbReference type="ARBA" id="ARBA00022833"/>
    </source>
</evidence>
<dbReference type="Pfam" id="PF00432">
    <property type="entry name" value="Prenyltrans"/>
    <property type="match status" value="1"/>
</dbReference>